<dbReference type="PROSITE" id="PS51257">
    <property type="entry name" value="PROKAR_LIPOPROTEIN"/>
    <property type="match status" value="1"/>
</dbReference>
<dbReference type="Pfam" id="PF05960">
    <property type="entry name" value="DUF885"/>
    <property type="match status" value="1"/>
</dbReference>
<proteinExistence type="predicted"/>
<evidence type="ECO:0000313" key="1">
    <source>
        <dbReference type="EMBL" id="HHL43801.1"/>
    </source>
</evidence>
<sequence length="208" mass="23706">MITMTKRLLGSAALSLLMLGGCKDTPQPKTPLGVNAKHIETETAALNAWFDERYKEDLARSPMTKTYLGLPGDQDKLDDASQAAIDEEYALYQARIADMHEKFNFDRLDKQGQISYRLYEYDGNIAKALHPYADDDYVFNLMEGAHSDFPTFMVNFHKVKTPKDARNYIARLNAAKTYLGQNRERAQAQFEKGVFLPKFTYDRMINAA</sequence>
<dbReference type="AlphaFoldDB" id="A0A7C5QQJ0"/>
<dbReference type="EMBL" id="DRMJ01000487">
    <property type="protein sequence ID" value="HHL43801.1"/>
    <property type="molecule type" value="Genomic_DNA"/>
</dbReference>
<name>A0A7C5QQJ0_9PROT</name>
<organism evidence="1">
    <name type="scientific">Hellea balneolensis</name>
    <dbReference type="NCBI Taxonomy" id="287478"/>
    <lineage>
        <taxon>Bacteria</taxon>
        <taxon>Pseudomonadati</taxon>
        <taxon>Pseudomonadota</taxon>
        <taxon>Alphaproteobacteria</taxon>
        <taxon>Maricaulales</taxon>
        <taxon>Robiginitomaculaceae</taxon>
        <taxon>Hellea</taxon>
    </lineage>
</organism>
<comment type="caution">
    <text evidence="1">The sequence shown here is derived from an EMBL/GenBank/DDBJ whole genome shotgun (WGS) entry which is preliminary data.</text>
</comment>
<dbReference type="Proteomes" id="UP000885830">
    <property type="component" value="Unassembled WGS sequence"/>
</dbReference>
<gene>
    <name evidence="1" type="ORF">ENJ42_09295</name>
</gene>
<feature type="non-terminal residue" evidence="1">
    <location>
        <position position="208"/>
    </location>
</feature>
<protein>
    <submittedName>
        <fullName evidence="1">DUF885 family protein</fullName>
    </submittedName>
</protein>
<reference evidence="1" key="1">
    <citation type="journal article" date="2020" name="mSystems">
        <title>Genome- and Community-Level Interaction Insights into Carbon Utilization and Element Cycling Functions of Hydrothermarchaeota in Hydrothermal Sediment.</title>
        <authorList>
            <person name="Zhou Z."/>
            <person name="Liu Y."/>
            <person name="Xu W."/>
            <person name="Pan J."/>
            <person name="Luo Z.H."/>
            <person name="Li M."/>
        </authorList>
    </citation>
    <scope>NUCLEOTIDE SEQUENCE [LARGE SCALE GENOMIC DNA]</scope>
    <source>
        <strain evidence="1">HyVt-485</strain>
    </source>
</reference>
<accession>A0A7C5QQJ0</accession>
<dbReference type="InterPro" id="IPR010281">
    <property type="entry name" value="DUF885"/>
</dbReference>